<dbReference type="InterPro" id="IPR037401">
    <property type="entry name" value="SnoaL-like"/>
</dbReference>
<gene>
    <name evidence="2" type="ORF">AABD04_01925</name>
</gene>
<dbReference type="Proteomes" id="UP001456513">
    <property type="component" value="Unassembled WGS sequence"/>
</dbReference>
<name>A0ABU9CTK9_9NOCA</name>
<dbReference type="SUPFAM" id="SSF54427">
    <property type="entry name" value="NTF2-like"/>
    <property type="match status" value="1"/>
</dbReference>
<comment type="caution">
    <text evidence="2">The sequence shown here is derived from an EMBL/GenBank/DDBJ whole genome shotgun (WGS) entry which is preliminary data.</text>
</comment>
<proteinExistence type="predicted"/>
<protein>
    <submittedName>
        <fullName evidence="2">Nuclear transport factor 2 family protein</fullName>
    </submittedName>
</protein>
<sequence length="197" mass="21239">MHNRTSGEGIVLSIPGSIPELSPLSLAVRAGIEALRTADQAGDADAMGELLAPDVVCRSPFASTVRFEGREEVVALHRDVFAILEDRDSGEPLVNESTGSFNFSGRVRGTPVDGMILATFDERGQISELKIFIRPLLALSAMFRALPPRVSRRRGGPVKARLTAMGGWLFALIARPIEKLAPFLIPHSGALPNRDES</sequence>
<evidence type="ECO:0000259" key="1">
    <source>
        <dbReference type="Pfam" id="PF12680"/>
    </source>
</evidence>
<dbReference type="Gene3D" id="3.10.450.50">
    <property type="match status" value="1"/>
</dbReference>
<dbReference type="EMBL" id="JBBPCN010000001">
    <property type="protein sequence ID" value="MEK8069603.1"/>
    <property type="molecule type" value="Genomic_DNA"/>
</dbReference>
<evidence type="ECO:0000313" key="3">
    <source>
        <dbReference type="Proteomes" id="UP001456513"/>
    </source>
</evidence>
<dbReference type="InterPro" id="IPR032710">
    <property type="entry name" value="NTF2-like_dom_sf"/>
</dbReference>
<dbReference type="RefSeq" id="WP_341440032.1">
    <property type="nucleotide sequence ID" value="NZ_JBBPCN010000001.1"/>
</dbReference>
<organism evidence="2 3">
    <name type="scientific">Rhodococcus navarretei</name>
    <dbReference type="NCBI Taxonomy" id="3128981"/>
    <lineage>
        <taxon>Bacteria</taxon>
        <taxon>Bacillati</taxon>
        <taxon>Actinomycetota</taxon>
        <taxon>Actinomycetes</taxon>
        <taxon>Mycobacteriales</taxon>
        <taxon>Nocardiaceae</taxon>
        <taxon>Rhodococcus</taxon>
    </lineage>
</organism>
<keyword evidence="3" id="KW-1185">Reference proteome</keyword>
<accession>A0ABU9CTK9</accession>
<dbReference type="Pfam" id="PF12680">
    <property type="entry name" value="SnoaL_2"/>
    <property type="match status" value="1"/>
</dbReference>
<reference evidence="2 3" key="1">
    <citation type="submission" date="2024-03" db="EMBL/GenBank/DDBJ databases">
        <title>Rhodococcus navarretei sp. nov. and Pseudarthrobacter quantumdoti sp. nov., two new species with the ability to biosynthesize Quantum Dots isolated from soil samples at Union Glacier, Antarctica.</title>
        <authorList>
            <person name="Vargas M."/>
        </authorList>
    </citation>
    <scope>NUCLEOTIDE SEQUENCE [LARGE SCALE GENOMIC DNA]</scope>
    <source>
        <strain evidence="2 3">EXRC-4A-4</strain>
    </source>
</reference>
<feature type="domain" description="SnoaL-like" evidence="1">
    <location>
        <begin position="35"/>
        <end position="126"/>
    </location>
</feature>
<evidence type="ECO:0000313" key="2">
    <source>
        <dbReference type="EMBL" id="MEK8069603.1"/>
    </source>
</evidence>